<dbReference type="RefSeq" id="WP_191945515.1">
    <property type="nucleotide sequence ID" value="NZ_JACYNP010000011.1"/>
</dbReference>
<name>A0ABR9AC65_9PSED</name>
<dbReference type="Gene3D" id="3.40.50.1820">
    <property type="entry name" value="alpha/beta hydrolase"/>
    <property type="match status" value="1"/>
</dbReference>
<dbReference type="Proteomes" id="UP000625247">
    <property type="component" value="Unassembled WGS sequence"/>
</dbReference>
<keyword evidence="3" id="KW-1185">Reference proteome</keyword>
<sequence>MTEQSVSFNAPTQYVEVSGRTLAYRTFGHGAPLLLCVRFRGTMDSWDPVFLDNLVQQGFQVTVFDYSGLGRSTGERSYNPALLAKDTIELITALKLGKVILGGWSIGGVAAQIVLAQAPQIVSHLVLIATTPPGMLVKTGEQLFYDLAKRENDFEDFVSLFFEPSSDSSRAAAEHSWNRLTAKREDASPEVPHEWAGAQLGDGPKNPIFPVDAVLHVLKTTSVPVLHLGADHDIAFPVENWYALSDQLPTLHIVTFPSSGHGPQLQYPSAAAKHIAAFIHSLGE</sequence>
<dbReference type="InterPro" id="IPR000073">
    <property type="entry name" value="AB_hydrolase_1"/>
</dbReference>
<proteinExistence type="predicted"/>
<protein>
    <submittedName>
        <fullName evidence="2">Alpha/beta hydrolase</fullName>
    </submittedName>
</protein>
<dbReference type="InterPro" id="IPR029058">
    <property type="entry name" value="AB_hydrolase_fold"/>
</dbReference>
<dbReference type="InterPro" id="IPR050471">
    <property type="entry name" value="AB_hydrolase"/>
</dbReference>
<dbReference type="PANTHER" id="PTHR43433">
    <property type="entry name" value="HYDROLASE, ALPHA/BETA FOLD FAMILY PROTEIN"/>
    <property type="match status" value="1"/>
</dbReference>
<organism evidence="2 3">
    <name type="scientific">Pseudomonas lutea</name>
    <dbReference type="NCBI Taxonomy" id="243924"/>
    <lineage>
        <taxon>Bacteria</taxon>
        <taxon>Pseudomonadati</taxon>
        <taxon>Pseudomonadota</taxon>
        <taxon>Gammaproteobacteria</taxon>
        <taxon>Pseudomonadales</taxon>
        <taxon>Pseudomonadaceae</taxon>
        <taxon>Pseudomonas</taxon>
    </lineage>
</organism>
<feature type="domain" description="AB hydrolase-1" evidence="1">
    <location>
        <begin position="34"/>
        <end position="265"/>
    </location>
</feature>
<dbReference type="EMBL" id="JACYNP010000011">
    <property type="protein sequence ID" value="MBD8123637.1"/>
    <property type="molecule type" value="Genomic_DNA"/>
</dbReference>
<evidence type="ECO:0000313" key="3">
    <source>
        <dbReference type="Proteomes" id="UP000625247"/>
    </source>
</evidence>
<reference evidence="2 3" key="1">
    <citation type="journal article" date="2020" name="FEMS Microbiol. Ecol.">
        <title>Temporal dynamics of bacterial communities during seed development and maturation.</title>
        <authorList>
            <person name="Chesneau G."/>
            <person name="Torres-Cortes G."/>
            <person name="Briand M."/>
            <person name="Darrasse A."/>
            <person name="Preveaux A."/>
            <person name="Marais C."/>
            <person name="Jacques M.A."/>
            <person name="Shade A."/>
            <person name="Barret M."/>
        </authorList>
    </citation>
    <scope>NUCLEOTIDE SEQUENCE [LARGE SCALE GENOMIC DNA]</scope>
    <source>
        <strain evidence="2 3">CFBP13723</strain>
    </source>
</reference>
<dbReference type="SUPFAM" id="SSF53474">
    <property type="entry name" value="alpha/beta-Hydrolases"/>
    <property type="match status" value="1"/>
</dbReference>
<accession>A0ABR9AC65</accession>
<dbReference type="Pfam" id="PF00561">
    <property type="entry name" value="Abhydrolase_1"/>
    <property type="match status" value="1"/>
</dbReference>
<keyword evidence="2" id="KW-0378">Hydrolase</keyword>
<gene>
    <name evidence="2" type="ORF">IFT62_20735</name>
</gene>
<dbReference type="PANTHER" id="PTHR43433:SF5">
    <property type="entry name" value="AB HYDROLASE-1 DOMAIN-CONTAINING PROTEIN"/>
    <property type="match status" value="1"/>
</dbReference>
<evidence type="ECO:0000313" key="2">
    <source>
        <dbReference type="EMBL" id="MBD8123637.1"/>
    </source>
</evidence>
<comment type="caution">
    <text evidence="2">The sequence shown here is derived from an EMBL/GenBank/DDBJ whole genome shotgun (WGS) entry which is preliminary data.</text>
</comment>
<dbReference type="GO" id="GO:0016787">
    <property type="term" value="F:hydrolase activity"/>
    <property type="evidence" value="ECO:0007669"/>
    <property type="project" value="UniProtKB-KW"/>
</dbReference>
<evidence type="ECO:0000259" key="1">
    <source>
        <dbReference type="Pfam" id="PF00561"/>
    </source>
</evidence>